<protein>
    <submittedName>
        <fullName evidence="2">Uncharacterized protein</fullName>
    </submittedName>
</protein>
<feature type="transmembrane region" description="Helical" evidence="1">
    <location>
        <begin position="12"/>
        <end position="31"/>
    </location>
</feature>
<dbReference type="RefSeq" id="WP_139196835.1">
    <property type="nucleotide sequence ID" value="NZ_FOJH01000121.1"/>
</dbReference>
<dbReference type="EMBL" id="FOIO01000123">
    <property type="protein sequence ID" value="SEU22070.1"/>
    <property type="molecule type" value="Genomic_DNA"/>
</dbReference>
<comment type="caution">
    <text evidence="2">The sequence shown here is derived from an EMBL/GenBank/DDBJ whole genome shotgun (WGS) entry which is preliminary data.</text>
</comment>
<name>A0A1I0KEC6_9FIRM</name>
<sequence length="192" mass="20843">MSASITPEAYPYLAIIAVVVILIFISINAASKSSRKKSKMRQEKQQELNAAGIKYQNSLTLFSGLKIPENTTCVVSICVDSLCIEANGVKYLLKNEKIKDACTKTDVEIQKQYVSSVGGAVGGALLFGTVGAMIGGRAKEKTSRTVHNYLIITYEKDGMPDYIAFDVTGSPTVSQRFIDEYKGKNGQSVVEI</sequence>
<dbReference type="AlphaFoldDB" id="A0A1I0KEC6"/>
<accession>A0A1I0KEC6</accession>
<evidence type="ECO:0000313" key="2">
    <source>
        <dbReference type="EMBL" id="SEU22070.1"/>
    </source>
</evidence>
<evidence type="ECO:0000313" key="3">
    <source>
        <dbReference type="Proteomes" id="UP000182121"/>
    </source>
</evidence>
<dbReference type="Proteomes" id="UP000182121">
    <property type="component" value="Unassembled WGS sequence"/>
</dbReference>
<reference evidence="2 3" key="1">
    <citation type="submission" date="2016-10" db="EMBL/GenBank/DDBJ databases">
        <authorList>
            <person name="Varghese N."/>
            <person name="Submissions S."/>
        </authorList>
    </citation>
    <scope>NUCLEOTIDE SEQUENCE [LARGE SCALE GENOMIC DNA]</scope>
    <source>
        <strain evidence="2 3">NLAE-zl-C196</strain>
    </source>
</reference>
<organism evidence="2 3">
    <name type="scientific">Enterocloster clostridioformis</name>
    <dbReference type="NCBI Taxonomy" id="1531"/>
    <lineage>
        <taxon>Bacteria</taxon>
        <taxon>Bacillati</taxon>
        <taxon>Bacillota</taxon>
        <taxon>Clostridia</taxon>
        <taxon>Lachnospirales</taxon>
        <taxon>Lachnospiraceae</taxon>
        <taxon>Enterocloster</taxon>
    </lineage>
</organism>
<gene>
    <name evidence="2" type="ORF">SAMN05216521_11233</name>
</gene>
<evidence type="ECO:0000256" key="1">
    <source>
        <dbReference type="SAM" id="Phobius"/>
    </source>
</evidence>
<proteinExistence type="predicted"/>
<keyword evidence="1" id="KW-0472">Membrane</keyword>
<keyword evidence="1" id="KW-1133">Transmembrane helix</keyword>
<keyword evidence="1" id="KW-0812">Transmembrane</keyword>